<name>A0A8J7LTG0_9BACT</name>
<keyword evidence="6" id="KW-1185">Reference proteome</keyword>
<dbReference type="Pfam" id="PF00535">
    <property type="entry name" value="Glycos_transf_2"/>
    <property type="match status" value="1"/>
</dbReference>
<comment type="caution">
    <text evidence="5">The sequence shown here is derived from an EMBL/GenBank/DDBJ whole genome shotgun (WGS) entry which is preliminary data.</text>
</comment>
<evidence type="ECO:0000256" key="1">
    <source>
        <dbReference type="ARBA" id="ARBA00006739"/>
    </source>
</evidence>
<gene>
    <name evidence="5" type="ORF">JFN93_01520</name>
</gene>
<dbReference type="SUPFAM" id="SSF53448">
    <property type="entry name" value="Nucleotide-diphospho-sugar transferases"/>
    <property type="match status" value="1"/>
</dbReference>
<dbReference type="AlphaFoldDB" id="A0A8J7LTG0"/>
<dbReference type="EMBL" id="JAEMHM010000001">
    <property type="protein sequence ID" value="MBJ6723374.1"/>
    <property type="molecule type" value="Genomic_DNA"/>
</dbReference>
<comment type="similarity">
    <text evidence="1">Belongs to the glycosyltransferase 2 family.</text>
</comment>
<sequence>MSCKPLISVLMPVRNEERFLPAALDSLFRQTLADWELVAVDDGSSDATPAILAAAAKGDPRVRVLRREGGGLVAALNAGLELCRAPLLARMDGDDVSHPRRLATQADCLSENPHVGLVASSFRHFPRQGLRRGMLDYERWQNSLTAHELIVRDLFVESPFVHPGVMTRREIVAGLGGYRDLGWPEDYDLWLRMAAAGTRFARLPGPVFCWRDHPERATRTMSEYAQDAMRRCKLHHLQQAFLEEVSELVLAGAGQEARAWQRLLAAAGIRVSHWLDVDPRKIGRLLHGAPVLHSESFELEQRKMLVAIGLRGARDQFRQTAARRGWTEGADFVCVA</sequence>
<dbReference type="InterPro" id="IPR001173">
    <property type="entry name" value="Glyco_trans_2-like"/>
</dbReference>
<dbReference type="InterPro" id="IPR050834">
    <property type="entry name" value="Glycosyltransf_2"/>
</dbReference>
<protein>
    <submittedName>
        <fullName evidence="5">Glycosyltransferase</fullName>
    </submittedName>
</protein>
<feature type="domain" description="Glycosyltransferase 2-like" evidence="4">
    <location>
        <begin position="8"/>
        <end position="172"/>
    </location>
</feature>
<evidence type="ECO:0000259" key="4">
    <source>
        <dbReference type="Pfam" id="PF00535"/>
    </source>
</evidence>
<keyword evidence="2" id="KW-0328">Glycosyltransferase</keyword>
<evidence type="ECO:0000256" key="3">
    <source>
        <dbReference type="ARBA" id="ARBA00022679"/>
    </source>
</evidence>
<dbReference type="PANTHER" id="PTHR43685">
    <property type="entry name" value="GLYCOSYLTRANSFERASE"/>
    <property type="match status" value="1"/>
</dbReference>
<evidence type="ECO:0000313" key="5">
    <source>
        <dbReference type="EMBL" id="MBJ6723374.1"/>
    </source>
</evidence>
<reference evidence="5" key="1">
    <citation type="submission" date="2020-12" db="EMBL/GenBank/DDBJ databases">
        <title>Geomonas sp. Red875, isolated from river sediment.</title>
        <authorList>
            <person name="Xu Z."/>
            <person name="Zhang Z."/>
            <person name="Masuda Y."/>
            <person name="Itoh H."/>
            <person name="Senoo K."/>
        </authorList>
    </citation>
    <scope>NUCLEOTIDE SEQUENCE</scope>
    <source>
        <strain evidence="5">Red875</strain>
    </source>
</reference>
<dbReference type="RefSeq" id="WP_199382206.1">
    <property type="nucleotide sequence ID" value="NZ_JAEMHM010000001.1"/>
</dbReference>
<dbReference type="Proteomes" id="UP000636888">
    <property type="component" value="Unassembled WGS sequence"/>
</dbReference>
<proteinExistence type="inferred from homology"/>
<accession>A0A8J7LTG0</accession>
<organism evidence="5 6">
    <name type="scientific">Geomesophilobacter sediminis</name>
    <dbReference type="NCBI Taxonomy" id="2798584"/>
    <lineage>
        <taxon>Bacteria</taxon>
        <taxon>Pseudomonadati</taxon>
        <taxon>Thermodesulfobacteriota</taxon>
        <taxon>Desulfuromonadia</taxon>
        <taxon>Geobacterales</taxon>
        <taxon>Geobacteraceae</taxon>
        <taxon>Geomesophilobacter</taxon>
    </lineage>
</organism>
<keyword evidence="3" id="KW-0808">Transferase</keyword>
<evidence type="ECO:0000313" key="6">
    <source>
        <dbReference type="Proteomes" id="UP000636888"/>
    </source>
</evidence>
<evidence type="ECO:0000256" key="2">
    <source>
        <dbReference type="ARBA" id="ARBA00022676"/>
    </source>
</evidence>
<dbReference type="Gene3D" id="3.90.550.10">
    <property type="entry name" value="Spore Coat Polysaccharide Biosynthesis Protein SpsA, Chain A"/>
    <property type="match status" value="1"/>
</dbReference>
<dbReference type="GO" id="GO:0016757">
    <property type="term" value="F:glycosyltransferase activity"/>
    <property type="evidence" value="ECO:0007669"/>
    <property type="project" value="UniProtKB-KW"/>
</dbReference>
<dbReference type="InterPro" id="IPR029044">
    <property type="entry name" value="Nucleotide-diphossugar_trans"/>
</dbReference>
<dbReference type="PANTHER" id="PTHR43685:SF5">
    <property type="entry name" value="GLYCOSYLTRANSFERASE EPSE-RELATED"/>
    <property type="match status" value="1"/>
</dbReference>